<evidence type="ECO:0000313" key="3">
    <source>
        <dbReference type="Proteomes" id="UP001262817"/>
    </source>
</evidence>
<organism evidence="2 3">
    <name type="scientific">Lactococcus petauri</name>
    <dbReference type="NCBI Taxonomy" id="1940789"/>
    <lineage>
        <taxon>Bacteria</taxon>
        <taxon>Bacillati</taxon>
        <taxon>Bacillota</taxon>
        <taxon>Bacilli</taxon>
        <taxon>Lactobacillales</taxon>
        <taxon>Streptococcaceae</taxon>
        <taxon>Lactococcus</taxon>
    </lineage>
</organism>
<name>A0AAJ2IV89_9LACT</name>
<protein>
    <recommendedName>
        <fullName evidence="4">DUF961 domain-containing protein</fullName>
    </recommendedName>
</protein>
<evidence type="ECO:0008006" key="4">
    <source>
        <dbReference type="Google" id="ProtNLM"/>
    </source>
</evidence>
<feature type="compositionally biased region" description="Low complexity" evidence="1">
    <location>
        <begin position="140"/>
        <end position="150"/>
    </location>
</feature>
<dbReference type="AlphaFoldDB" id="A0AAJ2IV89"/>
<evidence type="ECO:0000313" key="2">
    <source>
        <dbReference type="EMBL" id="MDT2583909.1"/>
    </source>
</evidence>
<dbReference type="InterPro" id="IPR038620">
    <property type="entry name" value="YdcP-like_sf"/>
</dbReference>
<feature type="region of interest" description="Disordered" evidence="1">
    <location>
        <begin position="140"/>
        <end position="167"/>
    </location>
</feature>
<dbReference type="Proteomes" id="UP001262817">
    <property type="component" value="Unassembled WGS sequence"/>
</dbReference>
<comment type="caution">
    <text evidence="2">The sequence shown here is derived from an EMBL/GenBank/DDBJ whole genome shotgun (WGS) entry which is preliminary data.</text>
</comment>
<reference evidence="2" key="1">
    <citation type="submission" date="2023-03" db="EMBL/GenBank/DDBJ databases">
        <authorList>
            <person name="Shen W."/>
            <person name="Cai J."/>
        </authorList>
    </citation>
    <scope>NUCLEOTIDE SEQUENCE</scope>
    <source>
        <strain evidence="2">P86-2</strain>
    </source>
</reference>
<sequence>MAKYGLNQFNRTITQNPKKLFGTMTYLGIENIPEMVYYDENGEKFETQNEEGTLKAVPTGEIAEKYIMIASPNYPKQIDIKVPLDFDEKTVPFRSEIELVEPVTASVYKSNHEVVGNNGRVQRVPKITFPLKASGVKVVTGSNSNVNTNSEPPRTNAQEEQSKPKNK</sequence>
<evidence type="ECO:0000256" key="1">
    <source>
        <dbReference type="SAM" id="MobiDB-lite"/>
    </source>
</evidence>
<dbReference type="RefSeq" id="WP_240265566.1">
    <property type="nucleotide sequence ID" value="NZ_JAKTCH010000002.1"/>
</dbReference>
<dbReference type="EMBL" id="JARPXR010000007">
    <property type="protein sequence ID" value="MDT2583909.1"/>
    <property type="molecule type" value="Genomic_DNA"/>
</dbReference>
<accession>A0AAJ2IV89</accession>
<proteinExistence type="predicted"/>
<gene>
    <name evidence="2" type="ORF">P7D17_07240</name>
</gene>
<dbReference type="Gene3D" id="2.40.50.390">
    <property type="entry name" value="Conjugative transposon protein, DUF961"/>
    <property type="match status" value="1"/>
</dbReference>